<name>A0A9D4VSS2_PEA</name>
<comment type="caution">
    <text evidence="1">The sequence shown here is derived from an EMBL/GenBank/DDBJ whole genome shotgun (WGS) entry which is preliminary data.</text>
</comment>
<proteinExistence type="predicted"/>
<sequence length="271" mass="31583">MLEDFESKIPMHKEIIASGKKITTYVYARTGLITLLHHYTEGDELIRPDITRFATSYLYLGCLNDKRGGLYMMFTSKQWKDSQFSKTKDGKFVENIVTNNDVWKNLIICLKGAFPLLKVLRMVDSDEKAAMGYIYEAMDQAKEEIQTSYNNNRKSYQPLWKIIDIRWDKQLHRPLHAAGYYLNPILYYKPNFKVDNEVKQGMYACLERMMVGDMDMVNKIDGQLEDFKSKKGFFGSEIAQCGLKNKTPTQWWESYGDAHPELQNFAIRVLS</sequence>
<dbReference type="Gramene" id="Psat07G0458200-T1">
    <property type="protein sequence ID" value="KAI5388976.1"/>
    <property type="gene ID" value="KIW84_074582"/>
</dbReference>
<dbReference type="EMBL" id="JAMSHJ010000007">
    <property type="protein sequence ID" value="KAI5388976.1"/>
    <property type="molecule type" value="Genomic_DNA"/>
</dbReference>
<evidence type="ECO:0000313" key="1">
    <source>
        <dbReference type="EMBL" id="KAI5388976.1"/>
    </source>
</evidence>
<keyword evidence="2" id="KW-1185">Reference proteome</keyword>
<dbReference type="PANTHER" id="PTHR32166:SF122">
    <property type="entry name" value="OS09G0499600 PROTEIN"/>
    <property type="match status" value="1"/>
</dbReference>
<accession>A0A9D4VSS2</accession>
<gene>
    <name evidence="1" type="ORF">KIW84_074582</name>
</gene>
<evidence type="ECO:0000313" key="2">
    <source>
        <dbReference type="Proteomes" id="UP001058974"/>
    </source>
</evidence>
<protein>
    <submittedName>
        <fullName evidence="1">Uncharacterized protein</fullName>
    </submittedName>
</protein>
<dbReference type="InterPro" id="IPR012337">
    <property type="entry name" value="RNaseH-like_sf"/>
</dbReference>
<dbReference type="Proteomes" id="UP001058974">
    <property type="component" value="Chromosome 7"/>
</dbReference>
<dbReference type="AlphaFoldDB" id="A0A9D4VSS2"/>
<reference evidence="1 2" key="1">
    <citation type="journal article" date="2022" name="Nat. Genet.">
        <title>Improved pea reference genome and pan-genome highlight genomic features and evolutionary characteristics.</title>
        <authorList>
            <person name="Yang T."/>
            <person name="Liu R."/>
            <person name="Luo Y."/>
            <person name="Hu S."/>
            <person name="Wang D."/>
            <person name="Wang C."/>
            <person name="Pandey M.K."/>
            <person name="Ge S."/>
            <person name="Xu Q."/>
            <person name="Li N."/>
            <person name="Li G."/>
            <person name="Huang Y."/>
            <person name="Saxena R.K."/>
            <person name="Ji Y."/>
            <person name="Li M."/>
            <person name="Yan X."/>
            <person name="He Y."/>
            <person name="Liu Y."/>
            <person name="Wang X."/>
            <person name="Xiang C."/>
            <person name="Varshney R.K."/>
            <person name="Ding H."/>
            <person name="Gao S."/>
            <person name="Zong X."/>
        </authorList>
    </citation>
    <scope>NUCLEOTIDE SEQUENCE [LARGE SCALE GENOMIC DNA]</scope>
    <source>
        <strain evidence="1 2">cv. Zhongwan 6</strain>
    </source>
</reference>
<organism evidence="1 2">
    <name type="scientific">Pisum sativum</name>
    <name type="common">Garden pea</name>
    <name type="synonym">Lathyrus oleraceus</name>
    <dbReference type="NCBI Taxonomy" id="3888"/>
    <lineage>
        <taxon>Eukaryota</taxon>
        <taxon>Viridiplantae</taxon>
        <taxon>Streptophyta</taxon>
        <taxon>Embryophyta</taxon>
        <taxon>Tracheophyta</taxon>
        <taxon>Spermatophyta</taxon>
        <taxon>Magnoliopsida</taxon>
        <taxon>eudicotyledons</taxon>
        <taxon>Gunneridae</taxon>
        <taxon>Pentapetalae</taxon>
        <taxon>rosids</taxon>
        <taxon>fabids</taxon>
        <taxon>Fabales</taxon>
        <taxon>Fabaceae</taxon>
        <taxon>Papilionoideae</taxon>
        <taxon>50 kb inversion clade</taxon>
        <taxon>NPAAA clade</taxon>
        <taxon>Hologalegina</taxon>
        <taxon>IRL clade</taxon>
        <taxon>Fabeae</taxon>
        <taxon>Lathyrus</taxon>
    </lineage>
</organism>
<dbReference type="PANTHER" id="PTHR32166">
    <property type="entry name" value="OSJNBA0013A04.12 PROTEIN"/>
    <property type="match status" value="1"/>
</dbReference>
<dbReference type="SUPFAM" id="SSF53098">
    <property type="entry name" value="Ribonuclease H-like"/>
    <property type="match status" value="1"/>
</dbReference>